<name>G2YLM1_BOTF4</name>
<dbReference type="AlphaFoldDB" id="G2YLM1"/>
<evidence type="ECO:0000313" key="3">
    <source>
        <dbReference type="EMBL" id="CCD52519.1"/>
    </source>
</evidence>
<sequence>MKIGSDNRSPPHSIPIFPYRYQVALHHRPPISTSIKHFELRLMSTDKLIIKLRYNKSQRETIEKIANMEIKVARGDVIGGQNARNNKQGNAPPKSPNLGEVLSQLRRILRVGDCDEVAKVMACSEIIKKTLQSLSDSVDTKKGAEGSSGQQQLPANENDDLKGVESQCEDPQLSTAKLLAENKRLEAANNELICDVDKNEAELSELRQEVGRIRDNERKLEEIRNSLETSRNSTNKALNVLISLKKKDNTHWESVLALKKELKVCKTERDEALTNMERQSESSENEKKTLFDENTKLKGKLANLKRTLDDVDDLEHADSMKKRYVATVF</sequence>
<dbReference type="OrthoDB" id="3527184at2759"/>
<evidence type="ECO:0000256" key="2">
    <source>
        <dbReference type="SAM" id="MobiDB-lite"/>
    </source>
</evidence>
<dbReference type="EMBL" id="FQ790343">
    <property type="protein sequence ID" value="CCD52519.1"/>
    <property type="molecule type" value="Genomic_DNA"/>
</dbReference>
<evidence type="ECO:0000256" key="1">
    <source>
        <dbReference type="SAM" id="Coils"/>
    </source>
</evidence>
<protein>
    <submittedName>
        <fullName evidence="3">Uncharacterized protein</fullName>
    </submittedName>
</protein>
<evidence type="ECO:0000313" key="4">
    <source>
        <dbReference type="Proteomes" id="UP000008177"/>
    </source>
</evidence>
<dbReference type="HOGENOM" id="CLU_844651_0_0_1"/>
<feature type="coiled-coil region" evidence="1">
    <location>
        <begin position="273"/>
        <end position="314"/>
    </location>
</feature>
<gene>
    <name evidence="3" type="ORF">BofuT4_P078120.1</name>
</gene>
<proteinExistence type="predicted"/>
<reference evidence="4" key="1">
    <citation type="journal article" date="2011" name="PLoS Genet.">
        <title>Genomic analysis of the necrotrophic fungal pathogens Sclerotinia sclerotiorum and Botrytis cinerea.</title>
        <authorList>
            <person name="Amselem J."/>
            <person name="Cuomo C.A."/>
            <person name="van Kan J.A."/>
            <person name="Viaud M."/>
            <person name="Benito E.P."/>
            <person name="Couloux A."/>
            <person name="Coutinho P.M."/>
            <person name="de Vries R.P."/>
            <person name="Dyer P.S."/>
            <person name="Fillinger S."/>
            <person name="Fournier E."/>
            <person name="Gout L."/>
            <person name="Hahn M."/>
            <person name="Kohn L."/>
            <person name="Lapalu N."/>
            <person name="Plummer K.M."/>
            <person name="Pradier J.M."/>
            <person name="Quevillon E."/>
            <person name="Sharon A."/>
            <person name="Simon A."/>
            <person name="ten Have A."/>
            <person name="Tudzynski B."/>
            <person name="Tudzynski P."/>
            <person name="Wincker P."/>
            <person name="Andrew M."/>
            <person name="Anthouard V."/>
            <person name="Beever R.E."/>
            <person name="Beffa R."/>
            <person name="Benoit I."/>
            <person name="Bouzid O."/>
            <person name="Brault B."/>
            <person name="Chen Z."/>
            <person name="Choquer M."/>
            <person name="Collemare J."/>
            <person name="Cotton P."/>
            <person name="Danchin E.G."/>
            <person name="Da Silva C."/>
            <person name="Gautier A."/>
            <person name="Giraud C."/>
            <person name="Giraud T."/>
            <person name="Gonzalez C."/>
            <person name="Grossetete S."/>
            <person name="Guldener U."/>
            <person name="Henrissat B."/>
            <person name="Howlett B.J."/>
            <person name="Kodira C."/>
            <person name="Kretschmer M."/>
            <person name="Lappartient A."/>
            <person name="Leroch M."/>
            <person name="Levis C."/>
            <person name="Mauceli E."/>
            <person name="Neuveglise C."/>
            <person name="Oeser B."/>
            <person name="Pearson M."/>
            <person name="Poulain J."/>
            <person name="Poussereau N."/>
            <person name="Quesneville H."/>
            <person name="Rascle C."/>
            <person name="Schumacher J."/>
            <person name="Segurens B."/>
            <person name="Sexton A."/>
            <person name="Silva E."/>
            <person name="Sirven C."/>
            <person name="Soanes D.M."/>
            <person name="Talbot N.J."/>
            <person name="Templeton M."/>
            <person name="Yandava C."/>
            <person name="Yarden O."/>
            <person name="Zeng Q."/>
            <person name="Rollins J.A."/>
            <person name="Lebrun M.H."/>
            <person name="Dickman M."/>
        </authorList>
    </citation>
    <scope>NUCLEOTIDE SEQUENCE [LARGE SCALE GENOMIC DNA]</scope>
    <source>
        <strain evidence="4">T4</strain>
    </source>
</reference>
<keyword evidence="1" id="KW-0175">Coiled coil</keyword>
<feature type="coiled-coil region" evidence="1">
    <location>
        <begin position="182"/>
        <end position="233"/>
    </location>
</feature>
<dbReference type="InParanoid" id="G2YLM1"/>
<accession>G2YLM1</accession>
<organism evidence="3 4">
    <name type="scientific">Botryotinia fuckeliana (strain T4)</name>
    <name type="common">Noble rot fungus</name>
    <name type="synonym">Botrytis cinerea</name>
    <dbReference type="NCBI Taxonomy" id="999810"/>
    <lineage>
        <taxon>Eukaryota</taxon>
        <taxon>Fungi</taxon>
        <taxon>Dikarya</taxon>
        <taxon>Ascomycota</taxon>
        <taxon>Pezizomycotina</taxon>
        <taxon>Leotiomycetes</taxon>
        <taxon>Helotiales</taxon>
        <taxon>Sclerotiniaceae</taxon>
        <taxon>Botrytis</taxon>
    </lineage>
</organism>
<feature type="region of interest" description="Disordered" evidence="2">
    <location>
        <begin position="138"/>
        <end position="168"/>
    </location>
</feature>
<dbReference type="Proteomes" id="UP000008177">
    <property type="component" value="Unplaced contigs"/>
</dbReference>